<dbReference type="EMBL" id="JAPKMY010000004">
    <property type="protein sequence ID" value="MCX5468073.1"/>
    <property type="molecule type" value="Genomic_DNA"/>
</dbReference>
<dbReference type="InterPro" id="IPR018790">
    <property type="entry name" value="DUF2358"/>
</dbReference>
<dbReference type="Proteomes" id="UP001146019">
    <property type="component" value="Unassembled WGS sequence"/>
</dbReference>
<evidence type="ECO:0000313" key="2">
    <source>
        <dbReference type="Proteomes" id="UP001146019"/>
    </source>
</evidence>
<sequence>MTVKNSKTIFASLFTLLCVSGCKSIPSYSSDYAKARDHLIGITLNDTQALDIGTRFTYAFNTLGTPEFVNKASALYADQLYINDTLSQFSSRQNLIQHFKAMNKRVSNVSVRLLNATHHQDSAYIHWYMAYDFKIFGVNKRMASYGISEIKVNKDQQIIFQQDFWDPANGLFRQLPYFGGLYSWTLTFKKSSY</sequence>
<organism evidence="1 2">
    <name type="scientific">Acinetobacter nematophilus</name>
    <dbReference type="NCBI Taxonomy" id="2994642"/>
    <lineage>
        <taxon>Bacteria</taxon>
        <taxon>Pseudomonadati</taxon>
        <taxon>Pseudomonadota</taxon>
        <taxon>Gammaproteobacteria</taxon>
        <taxon>Moraxellales</taxon>
        <taxon>Moraxellaceae</taxon>
        <taxon>Acinetobacter</taxon>
    </lineage>
</organism>
<dbReference type="Gene3D" id="3.10.450.50">
    <property type="match status" value="1"/>
</dbReference>
<accession>A0A9X3DTI9</accession>
<proteinExistence type="predicted"/>
<reference evidence="1" key="1">
    <citation type="submission" date="2022-11" db="EMBL/GenBank/DDBJ databases">
        <title>Biodiversity and phylogenetic relationships of bacteria.</title>
        <authorList>
            <person name="Machado R.A.R."/>
            <person name="Bhat A."/>
            <person name="Loulou A."/>
            <person name="Kallel S."/>
        </authorList>
    </citation>
    <scope>NUCLEOTIDE SEQUENCE</scope>
    <source>
        <strain evidence="1">A-IN1</strain>
    </source>
</reference>
<keyword evidence="2" id="KW-1185">Reference proteome</keyword>
<evidence type="ECO:0000313" key="1">
    <source>
        <dbReference type="EMBL" id="MCX5468073.1"/>
    </source>
</evidence>
<dbReference type="InterPro" id="IPR032710">
    <property type="entry name" value="NTF2-like_dom_sf"/>
</dbReference>
<dbReference type="RefSeq" id="WP_266130299.1">
    <property type="nucleotide sequence ID" value="NZ_JAPKMY010000004.1"/>
</dbReference>
<protein>
    <submittedName>
        <fullName evidence="1">DUF2358 domain-containing protein</fullName>
    </submittedName>
</protein>
<comment type="caution">
    <text evidence="1">The sequence shown here is derived from an EMBL/GenBank/DDBJ whole genome shotgun (WGS) entry which is preliminary data.</text>
</comment>
<gene>
    <name evidence="1" type="ORF">OSH00_09970</name>
</gene>
<dbReference type="SUPFAM" id="SSF54427">
    <property type="entry name" value="NTF2-like"/>
    <property type="match status" value="1"/>
</dbReference>
<dbReference type="AlphaFoldDB" id="A0A9X3DTI9"/>
<name>A0A9X3DTI9_9GAMM</name>
<dbReference type="Pfam" id="PF10184">
    <property type="entry name" value="DUF2358"/>
    <property type="match status" value="1"/>
</dbReference>